<feature type="transmembrane region" description="Helical" evidence="1">
    <location>
        <begin position="6"/>
        <end position="26"/>
    </location>
</feature>
<evidence type="ECO:0000313" key="2">
    <source>
        <dbReference type="EMBL" id="DAG05944.1"/>
    </source>
</evidence>
<keyword evidence="1" id="KW-0472">Membrane</keyword>
<reference evidence="2" key="1">
    <citation type="journal article" date="2021" name="Proc. Natl. Acad. Sci. U.S.A.">
        <title>A Catalog of Tens of Thousands of Viruses from Human Metagenomes Reveals Hidden Associations with Chronic Diseases.</title>
        <authorList>
            <person name="Tisza M.J."/>
            <person name="Buck C.B."/>
        </authorList>
    </citation>
    <scope>NUCLEOTIDE SEQUENCE</scope>
    <source>
        <strain evidence="2">CtkfK18</strain>
    </source>
</reference>
<sequence>MNIFFIAHLIPPLYYLFIIQILQRIVQNSSKNNPSV</sequence>
<name>A0A8S5VGZ3_9CAUD</name>
<protein>
    <submittedName>
        <fullName evidence="2">Uncharacterized protein</fullName>
    </submittedName>
</protein>
<evidence type="ECO:0000256" key="1">
    <source>
        <dbReference type="SAM" id="Phobius"/>
    </source>
</evidence>
<dbReference type="EMBL" id="BK016265">
    <property type="protein sequence ID" value="DAG05944.1"/>
    <property type="molecule type" value="Genomic_DNA"/>
</dbReference>
<accession>A0A8S5VGZ3</accession>
<keyword evidence="1" id="KW-1133">Transmembrane helix</keyword>
<organism evidence="2">
    <name type="scientific">Myoviridae sp. ctkfK18</name>
    <dbReference type="NCBI Taxonomy" id="2825165"/>
    <lineage>
        <taxon>Viruses</taxon>
        <taxon>Duplodnaviria</taxon>
        <taxon>Heunggongvirae</taxon>
        <taxon>Uroviricota</taxon>
        <taxon>Caudoviricetes</taxon>
    </lineage>
</organism>
<keyword evidence="1" id="KW-0812">Transmembrane</keyword>
<proteinExistence type="predicted"/>